<dbReference type="PANTHER" id="PTHR13633:SF3">
    <property type="entry name" value="MITOCHONDRIAL TRANSCRIPTION RESCUE FACTOR 1"/>
    <property type="match status" value="1"/>
</dbReference>
<evidence type="ECO:0000313" key="4">
    <source>
        <dbReference type="EMBL" id="WGO86167.1"/>
    </source>
</evidence>
<organism evidence="4 6">
    <name type="scientific">Lactobacillus kefiranofaciens</name>
    <dbReference type="NCBI Taxonomy" id="267818"/>
    <lineage>
        <taxon>Bacteria</taxon>
        <taxon>Bacillati</taxon>
        <taxon>Bacillota</taxon>
        <taxon>Bacilli</taxon>
        <taxon>Lactobacillales</taxon>
        <taxon>Lactobacillaceae</taxon>
        <taxon>Lactobacillus</taxon>
    </lineage>
</organism>
<dbReference type="RefSeq" id="WP_013854319.1">
    <property type="nucleotide sequence ID" value="NZ_CP123735.1"/>
</dbReference>
<accession>A0AAX3UET6</accession>
<dbReference type="EMBL" id="CP123735">
    <property type="protein sequence ID" value="WGO86167.1"/>
    <property type="molecule type" value="Genomic_DNA"/>
</dbReference>
<gene>
    <name evidence="4" type="ORF">QEJ78_01345</name>
    <name evidence="3" type="ORF">SAMN02983011_00766</name>
</gene>
<dbReference type="Proteomes" id="UP001242513">
    <property type="component" value="Chromosome"/>
</dbReference>
<dbReference type="CDD" id="cd00165">
    <property type="entry name" value="S4"/>
    <property type="match status" value="1"/>
</dbReference>
<protein>
    <submittedName>
        <fullName evidence="3">RNA-binding protein YlmH, contains S4-like domain</fullName>
    </submittedName>
    <submittedName>
        <fullName evidence="4">YlmH/Sll1252 family protein</fullName>
    </submittedName>
</protein>
<dbReference type="PANTHER" id="PTHR13633">
    <property type="entry name" value="MITOCHONDRIAL TRANSCRIPTION RESCUE FACTOR 1"/>
    <property type="match status" value="1"/>
</dbReference>
<dbReference type="InterPro" id="IPR002942">
    <property type="entry name" value="S4_RNA-bd"/>
</dbReference>
<evidence type="ECO:0000259" key="2">
    <source>
        <dbReference type="SMART" id="SM00363"/>
    </source>
</evidence>
<dbReference type="Gene3D" id="3.10.290.10">
    <property type="entry name" value="RNA-binding S4 domain"/>
    <property type="match status" value="1"/>
</dbReference>
<dbReference type="PROSITE" id="PS50889">
    <property type="entry name" value="S4"/>
    <property type="match status" value="1"/>
</dbReference>
<dbReference type="SMART" id="SM00363">
    <property type="entry name" value="S4"/>
    <property type="match status" value="1"/>
</dbReference>
<proteinExistence type="predicted"/>
<dbReference type="GO" id="GO:0003723">
    <property type="term" value="F:RNA binding"/>
    <property type="evidence" value="ECO:0007669"/>
    <property type="project" value="UniProtKB-KW"/>
</dbReference>
<dbReference type="InterPro" id="IPR040591">
    <property type="entry name" value="RqcP2_RBD"/>
</dbReference>
<keyword evidence="5" id="KW-1185">Reference proteome</keyword>
<evidence type="ECO:0000313" key="3">
    <source>
        <dbReference type="EMBL" id="SDA47155.1"/>
    </source>
</evidence>
<reference evidence="4" key="3">
    <citation type="submission" date="2023-04" db="EMBL/GenBank/DDBJ databases">
        <authorList>
            <person name="Wang Y."/>
        </authorList>
    </citation>
    <scope>NUCLEOTIDE SEQUENCE</scope>
    <source>
        <strain evidence="4">ZW18</strain>
    </source>
</reference>
<dbReference type="InterPro" id="IPR012677">
    <property type="entry name" value="Nucleotide-bd_a/b_plait_sf"/>
</dbReference>
<dbReference type="Gene3D" id="3.30.1370.160">
    <property type="match status" value="1"/>
</dbReference>
<dbReference type="SUPFAM" id="SSF55174">
    <property type="entry name" value="Alpha-L RNA-binding motif"/>
    <property type="match status" value="1"/>
</dbReference>
<keyword evidence="1" id="KW-0694">RNA-binding</keyword>
<reference evidence="3 5" key="1">
    <citation type="submission" date="2016-10" db="EMBL/GenBank/DDBJ databases">
        <authorList>
            <person name="Varghese N."/>
            <person name="Submissions S."/>
        </authorList>
    </citation>
    <scope>NUCLEOTIDE SEQUENCE [LARGE SCALE GENOMIC DNA]</scope>
    <source>
        <strain evidence="3 5">ATCC 43761</strain>
    </source>
</reference>
<evidence type="ECO:0000256" key="1">
    <source>
        <dbReference type="PROSITE-ProRule" id="PRU00182"/>
    </source>
</evidence>
<feature type="domain" description="RNA-binding S4" evidence="2">
    <location>
        <begin position="186"/>
        <end position="243"/>
    </location>
</feature>
<dbReference type="AlphaFoldDB" id="A0AAX3UET6"/>
<dbReference type="InterPro" id="IPR036986">
    <property type="entry name" value="S4_RNA-bd_sf"/>
</dbReference>
<dbReference type="Pfam" id="PF17774">
    <property type="entry name" value="YlmH_RBD"/>
    <property type="match status" value="1"/>
</dbReference>
<dbReference type="Proteomes" id="UP000181860">
    <property type="component" value="Unassembled WGS sequence"/>
</dbReference>
<dbReference type="Gene3D" id="3.30.70.330">
    <property type="match status" value="1"/>
</dbReference>
<reference evidence="4" key="2">
    <citation type="journal article" date="2022" name="Food Funct.">
        <title>Lactobacillus kefiranofaciens ZW18 from Kefir enhances the anti-tumor effect of anti-programmed cell death 1 (PD-1) immunotherapy by modulating the gut microbiota.</title>
        <authorList>
            <person name="Zhao J."/>
            <person name="Wang Y."/>
            <person name="Wang J."/>
            <person name="Lv M."/>
            <person name="Zhou C."/>
            <person name="Jia L."/>
            <person name="Geng W."/>
        </authorList>
    </citation>
    <scope>NUCLEOTIDE SEQUENCE</scope>
    <source>
        <strain evidence="4">ZW18</strain>
    </source>
</reference>
<sequence length="266" mass="30951">MERRQASKFYPHFKQEERPVIDYFTGLFNQLIFKHGPLLTDFLDPGKRTILKTVVGNDVFIQEYGGYPEAEKKRVYLSEEWLNLQPADYQIQPYEIKYSQKFNRISHSAILGTLANSGIDTDTFGDIITDSKGNWQFFAKKELTDFFEEQIDRVGRSQVKLKPISFKQVLVPEDDSVKQIEIIASMRIDAVLAGISRKSRGQIQKMIEANLVKLNWHDVMDSNIMVKENDVLSLRHFGRIKIEDISATRKGKYKVVLKLWQTKKRN</sequence>
<dbReference type="EMBL" id="FMXC01000005">
    <property type="protein sequence ID" value="SDA47155.1"/>
    <property type="molecule type" value="Genomic_DNA"/>
</dbReference>
<evidence type="ECO:0000313" key="5">
    <source>
        <dbReference type="Proteomes" id="UP000181860"/>
    </source>
</evidence>
<evidence type="ECO:0000313" key="6">
    <source>
        <dbReference type="Proteomes" id="UP001242513"/>
    </source>
</evidence>
<name>A0AAX3UET6_9LACO</name>